<evidence type="ECO:0008006" key="3">
    <source>
        <dbReference type="Google" id="ProtNLM"/>
    </source>
</evidence>
<dbReference type="EMBL" id="CP139858">
    <property type="protein sequence ID" value="WQB97362.1"/>
    <property type="molecule type" value="Genomic_DNA"/>
</dbReference>
<organism evidence="1 2">
    <name type="scientific">Mesorhizobium huakuii</name>
    <dbReference type="NCBI Taxonomy" id="28104"/>
    <lineage>
        <taxon>Bacteria</taxon>
        <taxon>Pseudomonadati</taxon>
        <taxon>Pseudomonadota</taxon>
        <taxon>Alphaproteobacteria</taxon>
        <taxon>Hyphomicrobiales</taxon>
        <taxon>Phyllobacteriaceae</taxon>
        <taxon>Mesorhizobium</taxon>
    </lineage>
</organism>
<evidence type="ECO:0000313" key="2">
    <source>
        <dbReference type="Proteomes" id="UP001322481"/>
    </source>
</evidence>
<dbReference type="Proteomes" id="UP001322481">
    <property type="component" value="Chromosome"/>
</dbReference>
<sequence length="123" mass="13720">MRATAERLPPTVATNGLEIADFAADIKIPAHHPVRGIVRPVYRHLAGEPGESFITQNTSESHCRSRKFDRGYPGCNGLMSYLPIERRVSISNGIGGAHEPVVCWRSFACGLCIRWGYIFLFLY</sequence>
<protein>
    <recommendedName>
        <fullName evidence="3">Transposase</fullName>
    </recommendedName>
</protein>
<reference evidence="1 2" key="1">
    <citation type="submission" date="2023-11" db="EMBL/GenBank/DDBJ databases">
        <authorList>
            <person name="Panchal A.K."/>
            <person name="Meaney J.S."/>
            <person name="Karas B.J."/>
            <person name="diCenzo G.C."/>
        </authorList>
    </citation>
    <scope>NUCLEOTIDE SEQUENCE [LARGE SCALE GENOMIC DNA]</scope>
    <source>
        <strain evidence="1 2">NZP2235</strain>
    </source>
</reference>
<name>A0ABZ0VKG4_9HYPH</name>
<gene>
    <name evidence="1" type="ORF">U0R22_001486</name>
</gene>
<accession>A0ABZ0VKG4</accession>
<evidence type="ECO:0000313" key="1">
    <source>
        <dbReference type="EMBL" id="WQB97362.1"/>
    </source>
</evidence>
<proteinExistence type="predicted"/>
<dbReference type="RefSeq" id="WP_322418007.1">
    <property type="nucleotide sequence ID" value="NZ_CP139858.1"/>
</dbReference>
<keyword evidence="2" id="KW-1185">Reference proteome</keyword>